<reference evidence="1" key="1">
    <citation type="submission" date="2019-12" db="EMBL/GenBank/DDBJ databases">
        <title>Genome sequencing and annotation of Brassica cretica.</title>
        <authorList>
            <person name="Studholme D.J."/>
            <person name="Sarris P."/>
        </authorList>
    </citation>
    <scope>NUCLEOTIDE SEQUENCE</scope>
    <source>
        <strain evidence="1">PFS-109/04</strain>
        <tissue evidence="1">Leaf</tissue>
    </source>
</reference>
<organism evidence="1 2">
    <name type="scientific">Brassica cretica</name>
    <name type="common">Mustard</name>
    <dbReference type="NCBI Taxonomy" id="69181"/>
    <lineage>
        <taxon>Eukaryota</taxon>
        <taxon>Viridiplantae</taxon>
        <taxon>Streptophyta</taxon>
        <taxon>Embryophyta</taxon>
        <taxon>Tracheophyta</taxon>
        <taxon>Spermatophyta</taxon>
        <taxon>Magnoliopsida</taxon>
        <taxon>eudicotyledons</taxon>
        <taxon>Gunneridae</taxon>
        <taxon>Pentapetalae</taxon>
        <taxon>rosids</taxon>
        <taxon>malvids</taxon>
        <taxon>Brassicales</taxon>
        <taxon>Brassicaceae</taxon>
        <taxon>Brassiceae</taxon>
        <taxon>Brassica</taxon>
    </lineage>
</organism>
<accession>A0A8S9PYU5</accession>
<sequence length="82" mass="9227">MQAALRERDQAEIILGQDMNRLNLGSGRFAIDITQARHPDNEKPESSSSVSYQNLGFFVLFDPGQRRSSDMFSHINNGVSRT</sequence>
<dbReference type="Proteomes" id="UP000712600">
    <property type="component" value="Unassembled WGS sequence"/>
</dbReference>
<proteinExistence type="predicted"/>
<dbReference type="AlphaFoldDB" id="A0A8S9PYU5"/>
<evidence type="ECO:0000313" key="1">
    <source>
        <dbReference type="EMBL" id="KAF3524821.1"/>
    </source>
</evidence>
<gene>
    <name evidence="1" type="ORF">F2Q69_00048867</name>
</gene>
<name>A0A8S9PYU5_BRACR</name>
<comment type="caution">
    <text evidence="1">The sequence shown here is derived from an EMBL/GenBank/DDBJ whole genome shotgun (WGS) entry which is preliminary data.</text>
</comment>
<dbReference type="EMBL" id="QGKX02001347">
    <property type="protein sequence ID" value="KAF3524821.1"/>
    <property type="molecule type" value="Genomic_DNA"/>
</dbReference>
<protein>
    <submittedName>
        <fullName evidence="1">Uncharacterized protein</fullName>
    </submittedName>
</protein>
<evidence type="ECO:0000313" key="2">
    <source>
        <dbReference type="Proteomes" id="UP000712600"/>
    </source>
</evidence>